<keyword evidence="2" id="KW-1003">Cell membrane</keyword>
<proteinExistence type="predicted"/>
<evidence type="ECO:0000256" key="5">
    <source>
        <dbReference type="ARBA" id="ARBA00023136"/>
    </source>
</evidence>
<name>A0A7W7RW70_9ACTN</name>
<dbReference type="GO" id="GO:0005886">
    <property type="term" value="C:plasma membrane"/>
    <property type="evidence" value="ECO:0007669"/>
    <property type="project" value="UniProtKB-SubCell"/>
</dbReference>
<evidence type="ECO:0000256" key="1">
    <source>
        <dbReference type="ARBA" id="ARBA00004651"/>
    </source>
</evidence>
<feature type="domain" description="RDD" evidence="7">
    <location>
        <begin position="168"/>
        <end position="316"/>
    </location>
</feature>
<dbReference type="AlphaFoldDB" id="A0A7W7RW70"/>
<sequence>MALLMWMAAVAVAAFPTWEEWRFRLQPGEYEISSCIGSLNREVSPLAPLRGDLNDILESVEIWAVPALLVFLGFLACLGHRDPRSTGRQVASVLGLIAVVEPITPAYSDPDTCGGTIPLLSADWFATVLGGWGSTQLCIMVAAGLVLLASWTMRYADHERPGAVPQPGTAWRRLLAVLVDYLIIVVVLIFVVQPILFLVDIDTFFPSIRLEYGLLNWISLFEANTDPGRLAILPALFLYSWVQHTRWGQTLGKRLLRIRVVSAGTTDPPRAKKTALRALIFPLLVLVPVAGPVILIVDGLWALFDPDGRTLHDRWADTEVTRRISETQPQA</sequence>
<accession>A0A7W7RW70</accession>
<dbReference type="PANTHER" id="PTHR36115">
    <property type="entry name" value="PROLINE-RICH ANTIGEN HOMOLOG-RELATED"/>
    <property type="match status" value="1"/>
</dbReference>
<feature type="transmembrane region" description="Helical" evidence="6">
    <location>
        <begin position="60"/>
        <end position="78"/>
    </location>
</feature>
<dbReference type="InterPro" id="IPR010432">
    <property type="entry name" value="RDD"/>
</dbReference>
<keyword evidence="5 6" id="KW-0472">Membrane</keyword>
<evidence type="ECO:0000313" key="8">
    <source>
        <dbReference type="EMBL" id="MBB4939242.1"/>
    </source>
</evidence>
<gene>
    <name evidence="8" type="ORF">FHR32_003547</name>
</gene>
<evidence type="ECO:0000256" key="4">
    <source>
        <dbReference type="ARBA" id="ARBA00022989"/>
    </source>
</evidence>
<dbReference type="EMBL" id="JACHJU010000001">
    <property type="protein sequence ID" value="MBB4939242.1"/>
    <property type="molecule type" value="Genomic_DNA"/>
</dbReference>
<dbReference type="Proteomes" id="UP000534286">
    <property type="component" value="Unassembled WGS sequence"/>
</dbReference>
<evidence type="ECO:0000256" key="2">
    <source>
        <dbReference type="ARBA" id="ARBA00022475"/>
    </source>
</evidence>
<keyword evidence="3 6" id="KW-0812">Transmembrane</keyword>
<protein>
    <submittedName>
        <fullName evidence="8">Putative RDD family membrane protein YckC</fullName>
    </submittedName>
</protein>
<evidence type="ECO:0000259" key="7">
    <source>
        <dbReference type="Pfam" id="PF06271"/>
    </source>
</evidence>
<organism evidence="8 9">
    <name type="scientific">Streptosporangium album</name>
    <dbReference type="NCBI Taxonomy" id="47479"/>
    <lineage>
        <taxon>Bacteria</taxon>
        <taxon>Bacillati</taxon>
        <taxon>Actinomycetota</taxon>
        <taxon>Actinomycetes</taxon>
        <taxon>Streptosporangiales</taxon>
        <taxon>Streptosporangiaceae</taxon>
        <taxon>Streptosporangium</taxon>
    </lineage>
</organism>
<feature type="transmembrane region" description="Helical" evidence="6">
    <location>
        <begin position="279"/>
        <end position="304"/>
    </location>
</feature>
<reference evidence="8 9" key="1">
    <citation type="submission" date="2020-08" db="EMBL/GenBank/DDBJ databases">
        <title>Sequencing the genomes of 1000 actinobacteria strains.</title>
        <authorList>
            <person name="Klenk H.-P."/>
        </authorList>
    </citation>
    <scope>NUCLEOTIDE SEQUENCE [LARGE SCALE GENOMIC DNA]</scope>
    <source>
        <strain evidence="8 9">DSM 43023</strain>
    </source>
</reference>
<evidence type="ECO:0000256" key="6">
    <source>
        <dbReference type="SAM" id="Phobius"/>
    </source>
</evidence>
<dbReference type="InterPro" id="IPR051791">
    <property type="entry name" value="Pra-immunoreactive"/>
</dbReference>
<dbReference type="Pfam" id="PF06271">
    <property type="entry name" value="RDD"/>
    <property type="match status" value="1"/>
</dbReference>
<keyword evidence="4 6" id="KW-1133">Transmembrane helix</keyword>
<feature type="transmembrane region" description="Helical" evidence="6">
    <location>
        <begin position="128"/>
        <end position="153"/>
    </location>
</feature>
<evidence type="ECO:0000256" key="3">
    <source>
        <dbReference type="ARBA" id="ARBA00022692"/>
    </source>
</evidence>
<comment type="caution">
    <text evidence="8">The sequence shown here is derived from an EMBL/GenBank/DDBJ whole genome shotgun (WGS) entry which is preliminary data.</text>
</comment>
<comment type="subcellular location">
    <subcellularLocation>
        <location evidence="1">Cell membrane</location>
        <topology evidence="1">Multi-pass membrane protein</topology>
    </subcellularLocation>
</comment>
<feature type="transmembrane region" description="Helical" evidence="6">
    <location>
        <begin position="174"/>
        <end position="199"/>
    </location>
</feature>
<evidence type="ECO:0000313" key="9">
    <source>
        <dbReference type="Proteomes" id="UP000534286"/>
    </source>
</evidence>
<dbReference type="PANTHER" id="PTHR36115:SF4">
    <property type="entry name" value="MEMBRANE PROTEIN"/>
    <property type="match status" value="1"/>
</dbReference>
<keyword evidence="9" id="KW-1185">Reference proteome</keyword>